<keyword evidence="1" id="KW-0812">Transmembrane</keyword>
<feature type="transmembrane region" description="Helical" evidence="1">
    <location>
        <begin position="176"/>
        <end position="197"/>
    </location>
</feature>
<keyword evidence="3" id="KW-1185">Reference proteome</keyword>
<reference evidence="2 3" key="1">
    <citation type="submission" date="2008-03" db="EMBL/GenBank/DDBJ databases">
        <title>Complete sequence of Leptothrix cholodnii SP-6.</title>
        <authorList>
            <consortium name="US DOE Joint Genome Institute"/>
            <person name="Copeland A."/>
            <person name="Lucas S."/>
            <person name="Lapidus A."/>
            <person name="Glavina del Rio T."/>
            <person name="Dalin E."/>
            <person name="Tice H."/>
            <person name="Bruce D."/>
            <person name="Goodwin L."/>
            <person name="Pitluck S."/>
            <person name="Chertkov O."/>
            <person name="Brettin T."/>
            <person name="Detter J.C."/>
            <person name="Han C."/>
            <person name="Kuske C.R."/>
            <person name="Schmutz J."/>
            <person name="Larimer F."/>
            <person name="Land M."/>
            <person name="Hauser L."/>
            <person name="Kyrpides N."/>
            <person name="Lykidis A."/>
            <person name="Emerson D."/>
            <person name="Richardson P."/>
        </authorList>
    </citation>
    <scope>NUCLEOTIDE SEQUENCE [LARGE SCALE GENOMIC DNA]</scope>
    <source>
        <strain evidence="3">ATCC 51168 / LMG 8142 / SP-6</strain>
    </source>
</reference>
<feature type="transmembrane region" description="Helical" evidence="1">
    <location>
        <begin position="124"/>
        <end position="145"/>
    </location>
</feature>
<evidence type="ECO:0000256" key="1">
    <source>
        <dbReference type="SAM" id="Phobius"/>
    </source>
</evidence>
<proteinExistence type="predicted"/>
<sequence length="276" mass="30090" precursor="true">MTLDILVWWGFLGTVSLFNLLAWAASASSLERRSTALGPHAHAARRLQLLLSAAYVGGCAFRSVFPLFDVPRVCLVDTWLSTVIVGRSVATVAELCFAAQWALLMDELADAAGSRIGKVTARALVPLIALAETCAWFAVLTTANIGHVAEASIWSLSAALAVTALIAIWPRCDARLRNVLGVWCAAGLAYVAFMALVDVPMYWSRWLADEAAGRQYLSLAQGLVDATQRCVVSHRWADWHTEVLWMSLYFSAAVWLSIALVHTPVLAEHVVKADRR</sequence>
<name>B1XZF0_LEPCP</name>
<organism evidence="2 3">
    <name type="scientific">Leptothrix cholodnii (strain ATCC 51168 / LMG 8142 / SP-6)</name>
    <name type="common">Leptothrix discophora (strain SP-6)</name>
    <dbReference type="NCBI Taxonomy" id="395495"/>
    <lineage>
        <taxon>Bacteria</taxon>
        <taxon>Pseudomonadati</taxon>
        <taxon>Pseudomonadota</taxon>
        <taxon>Betaproteobacteria</taxon>
        <taxon>Burkholderiales</taxon>
        <taxon>Sphaerotilaceae</taxon>
        <taxon>Leptothrix</taxon>
    </lineage>
</organism>
<protein>
    <submittedName>
        <fullName evidence="2">Uncharacterized protein</fullName>
    </submittedName>
</protein>
<feature type="transmembrane region" description="Helical" evidence="1">
    <location>
        <begin position="151"/>
        <end position="169"/>
    </location>
</feature>
<keyword evidence="1" id="KW-1133">Transmembrane helix</keyword>
<keyword evidence="1" id="KW-0472">Membrane</keyword>
<dbReference type="OrthoDB" id="8885194at2"/>
<evidence type="ECO:0000313" key="3">
    <source>
        <dbReference type="Proteomes" id="UP000001693"/>
    </source>
</evidence>
<dbReference type="RefSeq" id="WP_012349254.1">
    <property type="nucleotide sequence ID" value="NC_010524.1"/>
</dbReference>
<evidence type="ECO:0000313" key="2">
    <source>
        <dbReference type="EMBL" id="ACB36513.1"/>
    </source>
</evidence>
<feature type="transmembrane region" description="Helical" evidence="1">
    <location>
        <begin position="243"/>
        <end position="267"/>
    </location>
</feature>
<dbReference type="HOGENOM" id="CLU_939004_0_0_4"/>
<dbReference type="KEGG" id="lch:Lcho_4262"/>
<accession>B1XZF0</accession>
<dbReference type="AlphaFoldDB" id="B1XZF0"/>
<dbReference type="eggNOG" id="ENOG5033IGZ">
    <property type="taxonomic scope" value="Bacteria"/>
</dbReference>
<dbReference type="EMBL" id="CP001013">
    <property type="protein sequence ID" value="ACB36513.1"/>
    <property type="molecule type" value="Genomic_DNA"/>
</dbReference>
<dbReference type="Proteomes" id="UP000001693">
    <property type="component" value="Chromosome"/>
</dbReference>
<gene>
    <name evidence="2" type="ordered locus">Lcho_4262</name>
</gene>
<feature type="transmembrane region" description="Helical" evidence="1">
    <location>
        <begin position="6"/>
        <end position="26"/>
    </location>
</feature>